<dbReference type="RefSeq" id="WP_244889902.1">
    <property type="nucleotide sequence ID" value="NZ_FOOU01000001.1"/>
</dbReference>
<protein>
    <submittedName>
        <fullName evidence="2">MOSC domain-containing protein</fullName>
    </submittedName>
</protein>
<dbReference type="Gene3D" id="2.40.33.20">
    <property type="entry name" value="PK beta-barrel domain-like"/>
    <property type="match status" value="1"/>
</dbReference>
<keyword evidence="3" id="KW-1185">Reference proteome</keyword>
<dbReference type="PROSITE" id="PS51340">
    <property type="entry name" value="MOSC"/>
    <property type="match status" value="1"/>
</dbReference>
<dbReference type="GO" id="GO:0030151">
    <property type="term" value="F:molybdenum ion binding"/>
    <property type="evidence" value="ECO:0007669"/>
    <property type="project" value="InterPro"/>
</dbReference>
<dbReference type="EMBL" id="FOOU01000001">
    <property type="protein sequence ID" value="SFF83863.1"/>
    <property type="molecule type" value="Genomic_DNA"/>
</dbReference>
<proteinExistence type="predicted"/>
<name>A0A1I2LXB2_9GAMM</name>
<reference evidence="3" key="1">
    <citation type="submission" date="2016-10" db="EMBL/GenBank/DDBJ databases">
        <authorList>
            <person name="Varghese N."/>
            <person name="Submissions S."/>
        </authorList>
    </citation>
    <scope>NUCLEOTIDE SEQUENCE [LARGE SCALE GENOMIC DNA]</scope>
    <source>
        <strain evidence="3">CGMCC 1.10971</strain>
    </source>
</reference>
<evidence type="ECO:0000313" key="3">
    <source>
        <dbReference type="Proteomes" id="UP000198623"/>
    </source>
</evidence>
<dbReference type="InterPro" id="IPR011037">
    <property type="entry name" value="Pyrv_Knase-like_insert_dom_sf"/>
</dbReference>
<dbReference type="STRING" id="1045558.SAMN05216175_101302"/>
<dbReference type="AlphaFoldDB" id="A0A1I2LXB2"/>
<gene>
    <name evidence="2" type="ORF">SAMN05216175_101302</name>
</gene>
<feature type="domain" description="MOSC" evidence="1">
    <location>
        <begin position="36"/>
        <end position="165"/>
    </location>
</feature>
<dbReference type="Proteomes" id="UP000198623">
    <property type="component" value="Unassembled WGS sequence"/>
</dbReference>
<accession>A0A1I2LXB2</accession>
<dbReference type="PANTHER" id="PTHR36930">
    <property type="entry name" value="METAL-SULFUR CLUSTER BIOSYNTHESIS PROTEINS YUAD-RELATED"/>
    <property type="match status" value="1"/>
</dbReference>
<dbReference type="GO" id="GO:0003824">
    <property type="term" value="F:catalytic activity"/>
    <property type="evidence" value="ECO:0007669"/>
    <property type="project" value="InterPro"/>
</dbReference>
<dbReference type="InterPro" id="IPR052716">
    <property type="entry name" value="MOSC_domain"/>
</dbReference>
<organism evidence="2 3">
    <name type="scientific">Neptunomonas qingdaonensis</name>
    <dbReference type="NCBI Taxonomy" id="1045558"/>
    <lineage>
        <taxon>Bacteria</taxon>
        <taxon>Pseudomonadati</taxon>
        <taxon>Pseudomonadota</taxon>
        <taxon>Gammaproteobacteria</taxon>
        <taxon>Oceanospirillales</taxon>
        <taxon>Oceanospirillaceae</taxon>
        <taxon>Neptunomonas</taxon>
    </lineage>
</organism>
<dbReference type="Pfam" id="PF03473">
    <property type="entry name" value="MOSC"/>
    <property type="match status" value="1"/>
</dbReference>
<evidence type="ECO:0000313" key="2">
    <source>
        <dbReference type="EMBL" id="SFF83863.1"/>
    </source>
</evidence>
<dbReference type="GO" id="GO:0030170">
    <property type="term" value="F:pyridoxal phosphate binding"/>
    <property type="evidence" value="ECO:0007669"/>
    <property type="project" value="InterPro"/>
</dbReference>
<dbReference type="InterPro" id="IPR005302">
    <property type="entry name" value="MoCF_Sase_C"/>
</dbReference>
<sequence>MSVNTVGRLLSRHLQDLKPGRLEWIGLRPERKVEMQRVLQVEAIIDMGLAGDRRCQGSPGSARQVTLINHEHIGVVAKLLALGSIDPAVLRRNLVVSGINLMALRHQRFRIGDVEFEATAQCHPCLRMEQALGKGAVAAMLGHGGICAKILKGGVIGVGDEVVKL</sequence>
<evidence type="ECO:0000259" key="1">
    <source>
        <dbReference type="PROSITE" id="PS51340"/>
    </source>
</evidence>
<dbReference type="SUPFAM" id="SSF50800">
    <property type="entry name" value="PK beta-barrel domain-like"/>
    <property type="match status" value="1"/>
</dbReference>
<dbReference type="PANTHER" id="PTHR36930:SF1">
    <property type="entry name" value="MOSC DOMAIN-CONTAINING PROTEIN"/>
    <property type="match status" value="1"/>
</dbReference>